<dbReference type="OrthoDB" id="9763643at2"/>
<evidence type="ECO:0000313" key="3">
    <source>
        <dbReference type="EMBL" id="RNA67102.1"/>
    </source>
</evidence>
<keyword evidence="1" id="KW-0378">Hydrolase</keyword>
<accession>A0A3M7TNS2</accession>
<sequence length="225" mass="24706">MVKIYIDPGHGGTDPGATGNGLLEKNVNLNLALRLRDILLNDYQGVEVRMSRTTDVTRTLAQRTNDANSWSADYYISIHCNAFNGTTRGYEDFIHSSLSPTSVTAQRRDIMHQEITRVNGLVNRGKKSANFHVLRETNMSAILTENGFIDNAQDAALMKSSDWLHAVAKGHADGVARIFNLTPVSRVFRVIVDGVQIGAFQEPQNISNAVLQALPTAGSIVIERT</sequence>
<evidence type="ECO:0000256" key="1">
    <source>
        <dbReference type="ARBA" id="ARBA00022801"/>
    </source>
</evidence>
<dbReference type="GO" id="GO:0008745">
    <property type="term" value="F:N-acetylmuramoyl-L-alanine amidase activity"/>
    <property type="evidence" value="ECO:0007669"/>
    <property type="project" value="InterPro"/>
</dbReference>
<organism evidence="3 4">
    <name type="scientific">Alteribacter keqinensis</name>
    <dbReference type="NCBI Taxonomy" id="2483800"/>
    <lineage>
        <taxon>Bacteria</taxon>
        <taxon>Bacillati</taxon>
        <taxon>Bacillota</taxon>
        <taxon>Bacilli</taxon>
        <taxon>Bacillales</taxon>
        <taxon>Bacillaceae</taxon>
        <taxon>Alteribacter</taxon>
    </lineage>
</organism>
<dbReference type="GO" id="GO:0030288">
    <property type="term" value="C:outer membrane-bounded periplasmic space"/>
    <property type="evidence" value="ECO:0007669"/>
    <property type="project" value="TreeGrafter"/>
</dbReference>
<name>A0A3M7TNS2_9BACI</name>
<dbReference type="Pfam" id="PF01520">
    <property type="entry name" value="Amidase_3"/>
    <property type="match status" value="1"/>
</dbReference>
<feature type="domain" description="MurNAc-LAA" evidence="2">
    <location>
        <begin position="64"/>
        <end position="176"/>
    </location>
</feature>
<evidence type="ECO:0000259" key="2">
    <source>
        <dbReference type="SMART" id="SM00646"/>
    </source>
</evidence>
<gene>
    <name evidence="3" type="ORF">EBO34_18105</name>
</gene>
<dbReference type="InterPro" id="IPR002508">
    <property type="entry name" value="MurNAc-LAA_cat"/>
</dbReference>
<dbReference type="EMBL" id="RHIB01000003">
    <property type="protein sequence ID" value="RNA67102.1"/>
    <property type="molecule type" value="Genomic_DNA"/>
</dbReference>
<comment type="caution">
    <text evidence="3">The sequence shown here is derived from an EMBL/GenBank/DDBJ whole genome shotgun (WGS) entry which is preliminary data.</text>
</comment>
<proteinExistence type="predicted"/>
<keyword evidence="4" id="KW-1185">Reference proteome</keyword>
<dbReference type="CDD" id="cd02696">
    <property type="entry name" value="MurNAc-LAA"/>
    <property type="match status" value="1"/>
</dbReference>
<dbReference type="SMART" id="SM00646">
    <property type="entry name" value="Ami_3"/>
    <property type="match status" value="1"/>
</dbReference>
<dbReference type="InterPro" id="IPR050695">
    <property type="entry name" value="N-acetylmuramoyl_amidase_3"/>
</dbReference>
<dbReference type="RefSeq" id="WP_122901210.1">
    <property type="nucleotide sequence ID" value="NZ_RHIB01000003.1"/>
</dbReference>
<dbReference type="AlphaFoldDB" id="A0A3M7TNS2"/>
<dbReference type="GO" id="GO:0009253">
    <property type="term" value="P:peptidoglycan catabolic process"/>
    <property type="evidence" value="ECO:0007669"/>
    <property type="project" value="InterPro"/>
</dbReference>
<protein>
    <submittedName>
        <fullName evidence="3">N-acetylmuramoyl-L-alanine amidase</fullName>
    </submittedName>
</protein>
<evidence type="ECO:0000313" key="4">
    <source>
        <dbReference type="Proteomes" id="UP000278746"/>
    </source>
</evidence>
<reference evidence="3 4" key="1">
    <citation type="submission" date="2018-10" db="EMBL/GenBank/DDBJ databases">
        <title>Bacillus Keqinensis sp. nov., a moderately halophilic bacterium isolated from a saline-alkaline lake.</title>
        <authorList>
            <person name="Wang H."/>
        </authorList>
    </citation>
    <scope>NUCLEOTIDE SEQUENCE [LARGE SCALE GENOMIC DNA]</scope>
    <source>
        <strain evidence="3 4">KQ-3</strain>
    </source>
</reference>
<dbReference type="Gene3D" id="3.40.630.40">
    <property type="entry name" value="Zn-dependent exopeptidases"/>
    <property type="match status" value="1"/>
</dbReference>
<dbReference type="PANTHER" id="PTHR30404:SF0">
    <property type="entry name" value="N-ACETYLMURAMOYL-L-ALANINE AMIDASE AMIC"/>
    <property type="match status" value="1"/>
</dbReference>
<dbReference type="Proteomes" id="UP000278746">
    <property type="component" value="Unassembled WGS sequence"/>
</dbReference>
<dbReference type="PANTHER" id="PTHR30404">
    <property type="entry name" value="N-ACETYLMURAMOYL-L-ALANINE AMIDASE"/>
    <property type="match status" value="1"/>
</dbReference>
<dbReference type="SUPFAM" id="SSF53187">
    <property type="entry name" value="Zn-dependent exopeptidases"/>
    <property type="match status" value="1"/>
</dbReference>